<dbReference type="Gene3D" id="3.30.457.50">
    <property type="entry name" value="Chromosome segregation protein Spc25"/>
    <property type="match status" value="1"/>
</dbReference>
<dbReference type="Pfam" id="PF07019">
    <property type="entry name" value="EMC6"/>
    <property type="match status" value="1"/>
</dbReference>
<dbReference type="InterPro" id="IPR045143">
    <property type="entry name" value="Spc25"/>
</dbReference>
<dbReference type="STRING" id="4540.A0A3L6T4N3"/>
<evidence type="ECO:0000256" key="11">
    <source>
        <dbReference type="ARBA" id="ARBA00023054"/>
    </source>
</evidence>
<evidence type="ECO:0000256" key="16">
    <source>
        <dbReference type="SAM" id="Coils"/>
    </source>
</evidence>
<dbReference type="GO" id="GO:0005634">
    <property type="term" value="C:nucleus"/>
    <property type="evidence" value="ECO:0007669"/>
    <property type="project" value="UniProtKB-SubCell"/>
</dbReference>
<comment type="subcellular location">
    <subcellularLocation>
        <location evidence="2">Chromosome</location>
        <location evidence="2">Centromere</location>
    </subcellularLocation>
    <subcellularLocation>
        <location evidence="1">Endoplasmic reticulum membrane</location>
        <topology evidence="1">Multi-pass membrane protein</topology>
    </subcellularLocation>
    <subcellularLocation>
        <location evidence="15">Nucleus</location>
    </subcellularLocation>
    <subcellularLocation>
        <location evidence="15">Chromosome</location>
        <location evidence="15">Centromere</location>
        <location evidence="15">Kinetochore</location>
    </subcellularLocation>
</comment>
<evidence type="ECO:0000256" key="12">
    <source>
        <dbReference type="ARBA" id="ARBA00023136"/>
    </source>
</evidence>
<dbReference type="PANTHER" id="PTHR14281">
    <property type="entry name" value="KINETOCHORE PROTEIN SPC25-RELATED"/>
    <property type="match status" value="1"/>
</dbReference>
<keyword evidence="10 17" id="KW-1133">Transmembrane helix</keyword>
<evidence type="ECO:0000256" key="17">
    <source>
        <dbReference type="SAM" id="Phobius"/>
    </source>
</evidence>
<comment type="similarity">
    <text evidence="3 15">Belongs to the SPC25 family.</text>
</comment>
<comment type="similarity">
    <text evidence="4">Belongs to the EMC6 family.</text>
</comment>
<evidence type="ECO:0000259" key="18">
    <source>
        <dbReference type="Pfam" id="PF08234"/>
    </source>
</evidence>
<protein>
    <recommendedName>
        <fullName evidence="15">Kinetochore protein SPC25</fullName>
    </recommendedName>
</protein>
<comment type="subunit">
    <text evidence="15">Component of the NDC80 complex.</text>
</comment>
<keyword evidence="14 15" id="KW-0137">Centromere</keyword>
<evidence type="ECO:0000256" key="1">
    <source>
        <dbReference type="ARBA" id="ARBA00004477"/>
    </source>
</evidence>
<evidence type="ECO:0000256" key="10">
    <source>
        <dbReference type="ARBA" id="ARBA00022989"/>
    </source>
</evidence>
<organism evidence="19 20">
    <name type="scientific">Panicum miliaceum</name>
    <name type="common">Proso millet</name>
    <name type="synonym">Broomcorn millet</name>
    <dbReference type="NCBI Taxonomy" id="4540"/>
    <lineage>
        <taxon>Eukaryota</taxon>
        <taxon>Viridiplantae</taxon>
        <taxon>Streptophyta</taxon>
        <taxon>Embryophyta</taxon>
        <taxon>Tracheophyta</taxon>
        <taxon>Spermatophyta</taxon>
        <taxon>Magnoliopsida</taxon>
        <taxon>Liliopsida</taxon>
        <taxon>Poales</taxon>
        <taxon>Poaceae</taxon>
        <taxon>PACMAD clade</taxon>
        <taxon>Panicoideae</taxon>
        <taxon>Panicodae</taxon>
        <taxon>Paniceae</taxon>
        <taxon>Panicinae</taxon>
        <taxon>Panicum</taxon>
        <taxon>Panicum sect. Panicum</taxon>
    </lineage>
</organism>
<feature type="transmembrane region" description="Helical" evidence="17">
    <location>
        <begin position="364"/>
        <end position="392"/>
    </location>
</feature>
<evidence type="ECO:0000313" key="20">
    <source>
        <dbReference type="Proteomes" id="UP000275267"/>
    </source>
</evidence>
<keyword evidence="13 15" id="KW-0131">Cell cycle</keyword>
<comment type="function">
    <text evidence="15">Acts as a component of the essential kinetochore-associated NDC80 complex, which is required for chromosome segregation and spindle checkpoint activity.</text>
</comment>
<evidence type="ECO:0000256" key="7">
    <source>
        <dbReference type="ARBA" id="ARBA00022692"/>
    </source>
</evidence>
<evidence type="ECO:0000256" key="8">
    <source>
        <dbReference type="ARBA" id="ARBA00022776"/>
    </source>
</evidence>
<evidence type="ECO:0000256" key="5">
    <source>
        <dbReference type="ARBA" id="ARBA00022454"/>
    </source>
</evidence>
<evidence type="ECO:0000313" key="19">
    <source>
        <dbReference type="EMBL" id="RLN30905.1"/>
    </source>
</evidence>
<dbReference type="GO" id="GO:0051301">
    <property type="term" value="P:cell division"/>
    <property type="evidence" value="ECO:0007669"/>
    <property type="project" value="UniProtKB-UniRule"/>
</dbReference>
<keyword evidence="5 15" id="KW-0158">Chromosome</keyword>
<keyword evidence="15" id="KW-0539">Nucleus</keyword>
<dbReference type="GO" id="GO:0031262">
    <property type="term" value="C:Ndc80 complex"/>
    <property type="evidence" value="ECO:0007669"/>
    <property type="project" value="InterPro"/>
</dbReference>
<keyword evidence="6 15" id="KW-0132">Cell division</keyword>
<reference evidence="20" key="1">
    <citation type="journal article" date="2019" name="Nat. Commun.">
        <title>The genome of broomcorn millet.</title>
        <authorList>
            <person name="Zou C."/>
            <person name="Miki D."/>
            <person name="Li D."/>
            <person name="Tang Q."/>
            <person name="Xiao L."/>
            <person name="Rajput S."/>
            <person name="Deng P."/>
            <person name="Jia W."/>
            <person name="Huang R."/>
            <person name="Zhang M."/>
            <person name="Sun Y."/>
            <person name="Hu J."/>
            <person name="Fu X."/>
            <person name="Schnable P.S."/>
            <person name="Li F."/>
            <person name="Zhang H."/>
            <person name="Feng B."/>
            <person name="Zhu X."/>
            <person name="Liu R."/>
            <person name="Schnable J.C."/>
            <person name="Zhu J.-K."/>
            <person name="Zhang H."/>
        </authorList>
    </citation>
    <scope>NUCLEOTIDE SEQUENCE [LARGE SCALE GENOMIC DNA]</scope>
</reference>
<dbReference type="CDD" id="cd23784">
    <property type="entry name" value="RWD_Spc25"/>
    <property type="match status" value="1"/>
</dbReference>
<dbReference type="InterPro" id="IPR013255">
    <property type="entry name" value="Spc25_C"/>
</dbReference>
<dbReference type="AlphaFoldDB" id="A0A3L6T4N3"/>
<keyword evidence="11 16" id="KW-0175">Coiled coil</keyword>
<feature type="transmembrane region" description="Helical" evidence="17">
    <location>
        <begin position="413"/>
        <end position="432"/>
    </location>
</feature>
<evidence type="ECO:0000256" key="14">
    <source>
        <dbReference type="ARBA" id="ARBA00023328"/>
    </source>
</evidence>
<evidence type="ECO:0000256" key="3">
    <source>
        <dbReference type="ARBA" id="ARBA00006379"/>
    </source>
</evidence>
<dbReference type="GO" id="GO:0007059">
    <property type="term" value="P:chromosome segregation"/>
    <property type="evidence" value="ECO:0007669"/>
    <property type="project" value="InterPro"/>
</dbReference>
<keyword evidence="15" id="KW-0995">Kinetochore</keyword>
<evidence type="ECO:0000256" key="6">
    <source>
        <dbReference type="ARBA" id="ARBA00022618"/>
    </source>
</evidence>
<evidence type="ECO:0000256" key="4">
    <source>
        <dbReference type="ARBA" id="ARBA00009436"/>
    </source>
</evidence>
<evidence type="ECO:0000256" key="13">
    <source>
        <dbReference type="ARBA" id="ARBA00023306"/>
    </source>
</evidence>
<gene>
    <name evidence="19" type="ORF">C2845_PM05G10200</name>
</gene>
<comment type="caution">
    <text evidence="19">The sequence shown here is derived from an EMBL/GenBank/DDBJ whole genome shotgun (WGS) entry which is preliminary data.</text>
</comment>
<dbReference type="Proteomes" id="UP000275267">
    <property type="component" value="Unassembled WGS sequence"/>
</dbReference>
<evidence type="ECO:0000256" key="9">
    <source>
        <dbReference type="ARBA" id="ARBA00022824"/>
    </source>
</evidence>
<feature type="coiled-coil region" evidence="16">
    <location>
        <begin position="73"/>
        <end position="135"/>
    </location>
</feature>
<evidence type="ECO:0000256" key="15">
    <source>
        <dbReference type="RuleBase" id="RU367150"/>
    </source>
</evidence>
<sequence length="434" mass="47711">MASSVEHQMAAALERAAPVATAPGGGGAGPLDPQWRKTAAAALRGRMAAQRERGAGTAALASARSLALQAFSRQGNREQLKGLKEQLRDLQSQLTKTLSVQSCKESKGKLTTESISDATAMIERLGNSVADLRDKRDKRTTVISEQLQALEPLEANTNEDAAVREKMEEAVFWYEKFLGFKIVGEEEGVKFIFNKVDPQSPEKEYSLCINFDKDRYNSVLECDPHIKDVEKLVKDLNLSDDVVKFVRIIREKFQSSAMNGTLPISPVADPDVSAAPFPSPTVTSVDGRMDEFMSRVLVNGVCIWSSARQSRAQAQAQQQNGGGGAHALSSKLARYLDPEASWDKDQLLDAVHWIRQAVGLFCGLLWGAVPLVGAIWIALFMAISTGIIYWYYAYVLKIDEEEYGGHGALLQEGLFASFTLFLLSWTLVYSLAHF</sequence>
<dbReference type="GO" id="GO:0005789">
    <property type="term" value="C:endoplasmic reticulum membrane"/>
    <property type="evidence" value="ECO:0007669"/>
    <property type="project" value="UniProtKB-SubCell"/>
</dbReference>
<dbReference type="OrthoDB" id="6353017at2759"/>
<dbReference type="Pfam" id="PF08234">
    <property type="entry name" value="Spindle_Spc25"/>
    <property type="match status" value="1"/>
</dbReference>
<dbReference type="EMBL" id="PQIB02000003">
    <property type="protein sequence ID" value="RLN30905.1"/>
    <property type="molecule type" value="Genomic_DNA"/>
</dbReference>
<keyword evidence="9" id="KW-0256">Endoplasmic reticulum</keyword>
<feature type="domain" description="Chromosome segregation protein Spc25 C-terminal" evidence="18">
    <location>
        <begin position="184"/>
        <end position="254"/>
    </location>
</feature>
<dbReference type="InterPro" id="IPR029008">
    <property type="entry name" value="EMC6-like"/>
</dbReference>
<keyword evidence="12 17" id="KW-0472">Membrane</keyword>
<accession>A0A3L6T4N3</accession>
<name>A0A3L6T4N3_PANMI</name>
<proteinExistence type="inferred from homology"/>
<keyword evidence="8 15" id="KW-0498">Mitosis</keyword>
<evidence type="ECO:0000256" key="2">
    <source>
        <dbReference type="ARBA" id="ARBA00004584"/>
    </source>
</evidence>
<keyword evidence="20" id="KW-1185">Reference proteome</keyword>
<dbReference type="FunFam" id="3.30.457.50:FF:000001">
    <property type="entry name" value="Probable kinetochore protein spc25"/>
    <property type="match status" value="1"/>
</dbReference>
<dbReference type="PANTHER" id="PTHR14281:SF2">
    <property type="entry name" value="KINETOCHORE PROTEIN SPC25"/>
    <property type="match status" value="1"/>
</dbReference>
<keyword evidence="7 17" id="KW-0812">Transmembrane</keyword>